<name>A0A2J6R546_HYAVF</name>
<dbReference type="OrthoDB" id="97518at2759"/>
<dbReference type="Pfam" id="PF04525">
    <property type="entry name" value="LOR"/>
    <property type="match status" value="1"/>
</dbReference>
<dbReference type="InterPro" id="IPR038595">
    <property type="entry name" value="LOR_sf"/>
</dbReference>
<dbReference type="EMBL" id="KZ613955">
    <property type="protein sequence ID" value="PMD33640.1"/>
    <property type="molecule type" value="Genomic_DNA"/>
</dbReference>
<gene>
    <name evidence="2" type="ORF">L207DRAFT_498063</name>
</gene>
<dbReference type="Gene3D" id="2.40.160.200">
    <property type="entry name" value="LURP1-related"/>
    <property type="match status" value="1"/>
</dbReference>
<dbReference type="InterPro" id="IPR007612">
    <property type="entry name" value="LOR"/>
</dbReference>
<dbReference type="PANTHER" id="PTHR31087">
    <property type="match status" value="1"/>
</dbReference>
<protein>
    <submittedName>
        <fullName evidence="2">DUF567-domain-containing protein</fullName>
    </submittedName>
</protein>
<accession>A0A2J6R546</accession>
<proteinExistence type="inferred from homology"/>
<dbReference type="AlphaFoldDB" id="A0A2J6R546"/>
<organism evidence="2 3">
    <name type="scientific">Hyaloscypha variabilis (strain UAMH 11265 / GT02V1 / F)</name>
    <name type="common">Meliniomyces variabilis</name>
    <dbReference type="NCBI Taxonomy" id="1149755"/>
    <lineage>
        <taxon>Eukaryota</taxon>
        <taxon>Fungi</taxon>
        <taxon>Dikarya</taxon>
        <taxon>Ascomycota</taxon>
        <taxon>Pezizomycotina</taxon>
        <taxon>Leotiomycetes</taxon>
        <taxon>Helotiales</taxon>
        <taxon>Hyaloscyphaceae</taxon>
        <taxon>Hyaloscypha</taxon>
        <taxon>Hyaloscypha variabilis</taxon>
    </lineage>
</organism>
<dbReference type="Proteomes" id="UP000235786">
    <property type="component" value="Unassembled WGS sequence"/>
</dbReference>
<evidence type="ECO:0000256" key="1">
    <source>
        <dbReference type="ARBA" id="ARBA00005437"/>
    </source>
</evidence>
<evidence type="ECO:0000313" key="3">
    <source>
        <dbReference type="Proteomes" id="UP000235786"/>
    </source>
</evidence>
<dbReference type="PANTHER" id="PTHR31087:SF161">
    <property type="entry name" value="TUBBY C 2 FAMILY PROTEIN"/>
    <property type="match status" value="1"/>
</dbReference>
<evidence type="ECO:0000313" key="2">
    <source>
        <dbReference type="EMBL" id="PMD33640.1"/>
    </source>
</evidence>
<sequence>MQNQPQSSRQIVLQPLPKAIGINPAFCVNAQKTLLMKEKVFSLALDAFHVHDENNQEVLQVRAKTFSIHHQKEFFDPQNNPLFTLKHKPFSLPRQYYGETIGDEKQLFHIQDKWHLGGARQVVTFQNLAAGTGEAIELHIAGQWIDRHATIKLGDQLVAEITRTFFNARQILGGLDTYYVTVAPGMDYSLIAAIAVALDERENENKN</sequence>
<dbReference type="SUPFAM" id="SSF54518">
    <property type="entry name" value="Tubby C-terminal domain-like"/>
    <property type="match status" value="1"/>
</dbReference>
<keyword evidence="3" id="KW-1185">Reference proteome</keyword>
<reference evidence="2 3" key="1">
    <citation type="submission" date="2016-04" db="EMBL/GenBank/DDBJ databases">
        <title>A degradative enzymes factory behind the ericoid mycorrhizal symbiosis.</title>
        <authorList>
            <consortium name="DOE Joint Genome Institute"/>
            <person name="Martino E."/>
            <person name="Morin E."/>
            <person name="Grelet G."/>
            <person name="Kuo A."/>
            <person name="Kohler A."/>
            <person name="Daghino S."/>
            <person name="Barry K."/>
            <person name="Choi C."/>
            <person name="Cichocki N."/>
            <person name="Clum A."/>
            <person name="Copeland A."/>
            <person name="Hainaut M."/>
            <person name="Haridas S."/>
            <person name="Labutti K."/>
            <person name="Lindquist E."/>
            <person name="Lipzen A."/>
            <person name="Khouja H.-R."/>
            <person name="Murat C."/>
            <person name="Ohm R."/>
            <person name="Olson A."/>
            <person name="Spatafora J."/>
            <person name="Veneault-Fourrey C."/>
            <person name="Henrissat B."/>
            <person name="Grigoriev I."/>
            <person name="Martin F."/>
            <person name="Perotto S."/>
        </authorList>
    </citation>
    <scope>NUCLEOTIDE SEQUENCE [LARGE SCALE GENOMIC DNA]</scope>
    <source>
        <strain evidence="2 3">F</strain>
    </source>
</reference>
<dbReference type="InterPro" id="IPR025659">
    <property type="entry name" value="Tubby-like_C"/>
</dbReference>
<comment type="similarity">
    <text evidence="1">Belongs to the LOR family.</text>
</comment>